<dbReference type="PANTHER" id="PTHR21716:SF68">
    <property type="entry name" value="TRANSPORT PROTEIN YTVI-RELATED"/>
    <property type="match status" value="1"/>
</dbReference>
<dbReference type="AlphaFoldDB" id="A0A940WU23"/>
<dbReference type="EMBL" id="JAGKSQ010000002">
    <property type="protein sequence ID" value="MBP3950452.1"/>
    <property type="molecule type" value="Genomic_DNA"/>
</dbReference>
<feature type="transmembrane region" description="Helical" evidence="6">
    <location>
        <begin position="289"/>
        <end position="309"/>
    </location>
</feature>
<feature type="transmembrane region" description="Helical" evidence="6">
    <location>
        <begin position="255"/>
        <end position="282"/>
    </location>
</feature>
<accession>A0A940WU23</accession>
<evidence type="ECO:0000313" key="8">
    <source>
        <dbReference type="Proteomes" id="UP000678228"/>
    </source>
</evidence>
<evidence type="ECO:0000256" key="4">
    <source>
        <dbReference type="ARBA" id="ARBA00022989"/>
    </source>
</evidence>
<evidence type="ECO:0000256" key="1">
    <source>
        <dbReference type="ARBA" id="ARBA00004141"/>
    </source>
</evidence>
<organism evidence="7 8">
    <name type="scientific">Halalkalibacter suaedae</name>
    <dbReference type="NCBI Taxonomy" id="2822140"/>
    <lineage>
        <taxon>Bacteria</taxon>
        <taxon>Bacillati</taxon>
        <taxon>Bacillota</taxon>
        <taxon>Bacilli</taxon>
        <taxon>Bacillales</taxon>
        <taxon>Bacillaceae</taxon>
        <taxon>Halalkalibacter</taxon>
    </lineage>
</organism>
<evidence type="ECO:0000256" key="3">
    <source>
        <dbReference type="ARBA" id="ARBA00022692"/>
    </source>
</evidence>
<evidence type="ECO:0000256" key="6">
    <source>
        <dbReference type="SAM" id="Phobius"/>
    </source>
</evidence>
<evidence type="ECO:0000256" key="5">
    <source>
        <dbReference type="ARBA" id="ARBA00023136"/>
    </source>
</evidence>
<dbReference type="RefSeq" id="WP_210596095.1">
    <property type="nucleotide sequence ID" value="NZ_JAGKSQ010000002.1"/>
</dbReference>
<keyword evidence="8" id="KW-1185">Reference proteome</keyword>
<feature type="transmembrane region" description="Helical" evidence="6">
    <location>
        <begin position="329"/>
        <end position="351"/>
    </location>
</feature>
<proteinExistence type="inferred from homology"/>
<feature type="transmembrane region" description="Helical" evidence="6">
    <location>
        <begin position="66"/>
        <end position="89"/>
    </location>
</feature>
<dbReference type="NCBIfam" id="TIGR02872">
    <property type="entry name" value="spore_ytvI"/>
    <property type="match status" value="1"/>
</dbReference>
<name>A0A940WU23_9BACI</name>
<reference evidence="7" key="1">
    <citation type="submission" date="2021-03" db="EMBL/GenBank/DDBJ databases">
        <title>Bacillus suaedae sp. nov., isolated from Suaeda aralocaspica.</title>
        <authorList>
            <person name="Lei R.F.R."/>
        </authorList>
    </citation>
    <scope>NUCLEOTIDE SEQUENCE</scope>
    <source>
        <strain evidence="7">YZJH907-2</strain>
    </source>
</reference>
<sequence>MYNNKTLHMIIRLLIVSILAIVGWFVFYSFIKLTFPFLIAALLAIFINPIVSFLEKKARIPRPLAVLIGIIFMFGIVGGILTLVIWKVIDGIRYLSQLIPAQIESTSSAVQTYFNEEILPLWYQGMGFIDNLNTTQRTALEDGIEQIGVQFAAILGAIGQTLANSLSNVVSVLPLTLTVLIFILLALYFISKDWNRFRASLRKKLPPSLLKSTSHVVSDLKTKVVGFAYAQLILISITAGVNLIGFIILKVEHPLTIALIVGLVDLLPYLGTGIILVPWAIFSLLTGEAFFGIGLLILYGITILLRQLVEPKVLSSNLGLNPLATLISLFVGLQLFGIIGLIIGPVGLVVFQSLYKAKALDGIWRFIKGEI</sequence>
<comment type="subcellular location">
    <subcellularLocation>
        <location evidence="1">Membrane</location>
        <topology evidence="1">Multi-pass membrane protein</topology>
    </subcellularLocation>
</comment>
<feature type="transmembrane region" description="Helical" evidence="6">
    <location>
        <begin position="227"/>
        <end position="249"/>
    </location>
</feature>
<gene>
    <name evidence="7" type="primary">ytvI</name>
    <name evidence="7" type="ORF">J7W16_04850</name>
</gene>
<dbReference type="InterPro" id="IPR002549">
    <property type="entry name" value="AI-2E-like"/>
</dbReference>
<feature type="transmembrane region" description="Helical" evidence="6">
    <location>
        <begin position="12"/>
        <end position="31"/>
    </location>
</feature>
<keyword evidence="3 6" id="KW-0812">Transmembrane</keyword>
<dbReference type="PANTHER" id="PTHR21716">
    <property type="entry name" value="TRANSMEMBRANE PROTEIN"/>
    <property type="match status" value="1"/>
</dbReference>
<comment type="similarity">
    <text evidence="2">Belongs to the autoinducer-2 exporter (AI-2E) (TC 2.A.86) family.</text>
</comment>
<keyword evidence="4 6" id="KW-1133">Transmembrane helix</keyword>
<dbReference type="Proteomes" id="UP000678228">
    <property type="component" value="Unassembled WGS sequence"/>
</dbReference>
<feature type="transmembrane region" description="Helical" evidence="6">
    <location>
        <begin position="169"/>
        <end position="190"/>
    </location>
</feature>
<evidence type="ECO:0000256" key="2">
    <source>
        <dbReference type="ARBA" id="ARBA00009773"/>
    </source>
</evidence>
<keyword evidence="5 6" id="KW-0472">Membrane</keyword>
<comment type="caution">
    <text evidence="7">The sequence shown here is derived from an EMBL/GenBank/DDBJ whole genome shotgun (WGS) entry which is preliminary data.</text>
</comment>
<dbReference type="GO" id="GO:0055085">
    <property type="term" value="P:transmembrane transport"/>
    <property type="evidence" value="ECO:0007669"/>
    <property type="project" value="TreeGrafter"/>
</dbReference>
<evidence type="ECO:0000313" key="7">
    <source>
        <dbReference type="EMBL" id="MBP3950452.1"/>
    </source>
</evidence>
<dbReference type="InterPro" id="IPR014227">
    <property type="entry name" value="YtvI-like"/>
</dbReference>
<dbReference type="GO" id="GO:0016020">
    <property type="term" value="C:membrane"/>
    <property type="evidence" value="ECO:0007669"/>
    <property type="project" value="UniProtKB-SubCell"/>
</dbReference>
<dbReference type="Pfam" id="PF01594">
    <property type="entry name" value="AI-2E_transport"/>
    <property type="match status" value="1"/>
</dbReference>
<protein>
    <submittedName>
        <fullName evidence="7">Sporulation integral membrane protein YtvI</fullName>
    </submittedName>
</protein>
<feature type="transmembrane region" description="Helical" evidence="6">
    <location>
        <begin position="37"/>
        <end position="54"/>
    </location>
</feature>